<dbReference type="Pfam" id="PF00596">
    <property type="entry name" value="Aldolase_II"/>
    <property type="match status" value="1"/>
</dbReference>
<protein>
    <submittedName>
        <fullName evidence="4">Class II aldolase/adducin family protein</fullName>
    </submittedName>
</protein>
<name>A0ABY4G0A6_9MICO</name>
<sequence>MSGTRIRDRGTRDRGRLVDELIAVGRDAVGRGLVLASAGNLSVRVSEREFLVTAKGSWLDRLTPESFALLTLDDDETGAPVDVGPEPSSEWKLHHRAYRARPDAECVLHLHPRTAVVLASLGRPIRRLTLDHAYYLGEIAVTPFFHNGTDELADTAAEALRDHDCVVMQHHGCSVVAGDVQMAYRRALNLEDAAQATALALQLGDLDTVFPDDTATHA</sequence>
<dbReference type="RefSeq" id="WP_244688461.1">
    <property type="nucleotide sequence ID" value="NZ_CP095043.1"/>
</dbReference>
<dbReference type="Proteomes" id="UP000831775">
    <property type="component" value="Chromosome"/>
</dbReference>
<proteinExistence type="predicted"/>
<dbReference type="PANTHER" id="PTHR22789">
    <property type="entry name" value="FUCULOSE PHOSPHATE ALDOLASE"/>
    <property type="match status" value="1"/>
</dbReference>
<dbReference type="SMART" id="SM01007">
    <property type="entry name" value="Aldolase_II"/>
    <property type="match status" value="1"/>
</dbReference>
<dbReference type="SUPFAM" id="SSF53639">
    <property type="entry name" value="AraD/HMP-PK domain-like"/>
    <property type="match status" value="1"/>
</dbReference>
<dbReference type="EMBL" id="CP095043">
    <property type="protein sequence ID" value="UOQ61754.1"/>
    <property type="molecule type" value="Genomic_DNA"/>
</dbReference>
<evidence type="ECO:0000313" key="4">
    <source>
        <dbReference type="EMBL" id="UOQ61754.1"/>
    </source>
</evidence>
<keyword evidence="1" id="KW-0479">Metal-binding</keyword>
<gene>
    <name evidence="4" type="ORF">MUN76_07310</name>
</gene>
<dbReference type="Gene3D" id="3.40.225.10">
    <property type="entry name" value="Class II aldolase/adducin N-terminal domain"/>
    <property type="match status" value="1"/>
</dbReference>
<reference evidence="4 5" key="1">
    <citation type="submission" date="2022-04" db="EMBL/GenBank/DDBJ databases">
        <title>Leucobacter sp. isolated from rhizosphere of onion.</title>
        <authorList>
            <person name="Won M."/>
            <person name="Lee C.-M."/>
            <person name="Woen H.-Y."/>
            <person name="Kwon S.-W."/>
        </authorList>
    </citation>
    <scope>NUCLEOTIDE SEQUENCE [LARGE SCALE GENOMIC DNA]</scope>
    <source>
        <strain evidence="4 5">H25R-14</strain>
    </source>
</reference>
<organism evidence="4 5">
    <name type="scientific">Leucobacter rhizosphaerae</name>
    <dbReference type="NCBI Taxonomy" id="2932245"/>
    <lineage>
        <taxon>Bacteria</taxon>
        <taxon>Bacillati</taxon>
        <taxon>Actinomycetota</taxon>
        <taxon>Actinomycetes</taxon>
        <taxon>Micrococcales</taxon>
        <taxon>Microbacteriaceae</taxon>
        <taxon>Leucobacter</taxon>
    </lineage>
</organism>
<accession>A0ABY4G0A6</accession>
<dbReference type="InterPro" id="IPR036409">
    <property type="entry name" value="Aldolase_II/adducin_N_sf"/>
</dbReference>
<evidence type="ECO:0000256" key="1">
    <source>
        <dbReference type="ARBA" id="ARBA00022723"/>
    </source>
</evidence>
<keyword evidence="5" id="KW-1185">Reference proteome</keyword>
<dbReference type="InterPro" id="IPR001303">
    <property type="entry name" value="Aldolase_II/adducin_N"/>
</dbReference>
<evidence type="ECO:0000256" key="2">
    <source>
        <dbReference type="ARBA" id="ARBA00023239"/>
    </source>
</evidence>
<evidence type="ECO:0000313" key="5">
    <source>
        <dbReference type="Proteomes" id="UP000831775"/>
    </source>
</evidence>
<dbReference type="PANTHER" id="PTHR22789:SF0">
    <property type="entry name" value="3-OXO-TETRONATE 4-PHOSPHATE DECARBOXYLASE-RELATED"/>
    <property type="match status" value="1"/>
</dbReference>
<evidence type="ECO:0000259" key="3">
    <source>
        <dbReference type="SMART" id="SM01007"/>
    </source>
</evidence>
<feature type="domain" description="Class II aldolase/adducin N-terminal" evidence="3">
    <location>
        <begin position="19"/>
        <end position="198"/>
    </location>
</feature>
<keyword evidence="2" id="KW-0456">Lyase</keyword>
<dbReference type="InterPro" id="IPR050197">
    <property type="entry name" value="Aldolase_class_II_sugar_metab"/>
</dbReference>